<dbReference type="EC" id="3.1.3.48" evidence="3"/>
<dbReference type="PROSITE" id="PS50056">
    <property type="entry name" value="TYR_PHOSPHATASE_2"/>
    <property type="match status" value="1"/>
</dbReference>
<dbReference type="InterPro" id="IPR026893">
    <property type="entry name" value="Tyr/Ser_Pase_IphP-type"/>
</dbReference>
<comment type="caution">
    <text evidence="3">The sequence shown here is derived from an EMBL/GenBank/DDBJ whole genome shotgun (WGS) entry which is preliminary data.</text>
</comment>
<feature type="domain" description="Tyrosine specific protein phosphatases" evidence="2">
    <location>
        <begin position="121"/>
        <end position="157"/>
    </location>
</feature>
<comment type="similarity">
    <text evidence="1">Belongs to the protein-tyrosine phosphatase family.</text>
</comment>
<dbReference type="PROSITE" id="PS00383">
    <property type="entry name" value="TYR_PHOSPHATASE_1"/>
    <property type="match status" value="1"/>
</dbReference>
<dbReference type="GO" id="GO:0004725">
    <property type="term" value="F:protein tyrosine phosphatase activity"/>
    <property type="evidence" value="ECO:0007669"/>
    <property type="project" value="UniProtKB-EC"/>
</dbReference>
<dbReference type="Pfam" id="PF13350">
    <property type="entry name" value="Y_phosphatase3"/>
    <property type="match status" value="1"/>
</dbReference>
<dbReference type="Gene3D" id="3.90.190.10">
    <property type="entry name" value="Protein tyrosine phosphatase superfamily"/>
    <property type="match status" value="1"/>
</dbReference>
<dbReference type="RefSeq" id="WP_040831351.1">
    <property type="nucleotide sequence ID" value="NZ_JBIAQY010000014.1"/>
</dbReference>
<evidence type="ECO:0000313" key="3">
    <source>
        <dbReference type="EMBL" id="MFF3572736.1"/>
    </source>
</evidence>
<evidence type="ECO:0000313" key="4">
    <source>
        <dbReference type="Proteomes" id="UP001601992"/>
    </source>
</evidence>
<dbReference type="InterPro" id="IPR016130">
    <property type="entry name" value="Tyr_Pase_AS"/>
</dbReference>
<protein>
    <submittedName>
        <fullName evidence="3">Tyrosine-protein phosphatase</fullName>
        <ecNumber evidence="3">3.1.3.48</ecNumber>
    </submittedName>
</protein>
<dbReference type="PANTHER" id="PTHR31126">
    <property type="entry name" value="TYROSINE-PROTEIN PHOSPHATASE"/>
    <property type="match status" value="1"/>
</dbReference>
<gene>
    <name evidence="3" type="ORF">ACFYXQ_33700</name>
</gene>
<dbReference type="InterPro" id="IPR029021">
    <property type="entry name" value="Prot-tyrosine_phosphatase-like"/>
</dbReference>
<dbReference type="Proteomes" id="UP001601992">
    <property type="component" value="Unassembled WGS sequence"/>
</dbReference>
<evidence type="ECO:0000256" key="1">
    <source>
        <dbReference type="ARBA" id="ARBA00009580"/>
    </source>
</evidence>
<evidence type="ECO:0000259" key="2">
    <source>
        <dbReference type="PROSITE" id="PS50056"/>
    </source>
</evidence>
<keyword evidence="4" id="KW-1185">Reference proteome</keyword>
<organism evidence="3 4">
    <name type="scientific">Nocardia jiangxiensis</name>
    <dbReference type="NCBI Taxonomy" id="282685"/>
    <lineage>
        <taxon>Bacteria</taxon>
        <taxon>Bacillati</taxon>
        <taxon>Actinomycetota</taxon>
        <taxon>Actinomycetes</taxon>
        <taxon>Mycobacteriales</taxon>
        <taxon>Nocardiaceae</taxon>
        <taxon>Nocardia</taxon>
    </lineage>
</organism>
<accession>A0ABW6SC14</accession>
<dbReference type="EMBL" id="JBIAQY010000014">
    <property type="protein sequence ID" value="MFF3572736.1"/>
    <property type="molecule type" value="Genomic_DNA"/>
</dbReference>
<dbReference type="InterPro" id="IPR000387">
    <property type="entry name" value="Tyr_Pase_dom"/>
</dbReference>
<reference evidence="3 4" key="1">
    <citation type="submission" date="2024-10" db="EMBL/GenBank/DDBJ databases">
        <title>The Natural Products Discovery Center: Release of the First 8490 Sequenced Strains for Exploring Actinobacteria Biosynthetic Diversity.</title>
        <authorList>
            <person name="Kalkreuter E."/>
            <person name="Kautsar S.A."/>
            <person name="Yang D."/>
            <person name="Bader C.D."/>
            <person name="Teijaro C.N."/>
            <person name="Fluegel L."/>
            <person name="Davis C.M."/>
            <person name="Simpson J.R."/>
            <person name="Lauterbach L."/>
            <person name="Steele A.D."/>
            <person name="Gui C."/>
            <person name="Meng S."/>
            <person name="Li G."/>
            <person name="Viehrig K."/>
            <person name="Ye F."/>
            <person name="Su P."/>
            <person name="Kiefer A.F."/>
            <person name="Nichols A."/>
            <person name="Cepeda A.J."/>
            <person name="Yan W."/>
            <person name="Fan B."/>
            <person name="Jiang Y."/>
            <person name="Adhikari A."/>
            <person name="Zheng C.-J."/>
            <person name="Schuster L."/>
            <person name="Cowan T.M."/>
            <person name="Smanski M.J."/>
            <person name="Chevrette M.G."/>
            <person name="De Carvalho L.P.S."/>
            <person name="Shen B."/>
        </authorList>
    </citation>
    <scope>NUCLEOTIDE SEQUENCE [LARGE SCALE GENOMIC DNA]</scope>
    <source>
        <strain evidence="3 4">NPDC002593</strain>
    </source>
</reference>
<dbReference type="SUPFAM" id="SSF52799">
    <property type="entry name" value="(Phosphotyrosine protein) phosphatases II"/>
    <property type="match status" value="1"/>
</dbReference>
<proteinExistence type="inferred from homology"/>
<dbReference type="PANTHER" id="PTHR31126:SF1">
    <property type="entry name" value="TYROSINE SPECIFIC PROTEIN PHOSPHATASES DOMAIN-CONTAINING PROTEIN"/>
    <property type="match status" value="1"/>
</dbReference>
<sequence>MNRGVTQSAPCRRLSVGNTYNLRDIGDYQVADGARTGWGRLFRSDAAWFTSGAELADLSLRTVIDLRDDAEAAALPTGLDAFVPNVLRRPLDPRPLMSTVSANSPDPLGELYTALIHERGAELATIVADLARPGALPALVHCAAGKDRTGVVIALVLSAIGVPDDVVTTDYALTADYLTAEFFAALPTESGAADPADEAFRGARPESMAAMLRVLSAEYGSARGFLTGYGLPNEAIDHLHSALTH</sequence>
<name>A0ABW6SC14_9NOCA</name>
<keyword evidence="3" id="KW-0378">Hydrolase</keyword>